<feature type="region of interest" description="Disordered" evidence="7">
    <location>
        <begin position="439"/>
        <end position="470"/>
    </location>
</feature>
<organism evidence="9 10">
    <name type="scientific">Chamaesiphon polymorphus CCALA 037</name>
    <dbReference type="NCBI Taxonomy" id="2107692"/>
    <lineage>
        <taxon>Bacteria</taxon>
        <taxon>Bacillati</taxon>
        <taxon>Cyanobacteriota</taxon>
        <taxon>Cyanophyceae</taxon>
        <taxon>Gomontiellales</taxon>
        <taxon>Chamaesiphonaceae</taxon>
        <taxon>Chamaesiphon</taxon>
    </lineage>
</organism>
<proteinExistence type="predicted"/>
<reference evidence="9 10" key="1">
    <citation type="submission" date="2018-03" db="EMBL/GenBank/DDBJ databases">
        <title>The ancient ancestry and fast evolution of plastids.</title>
        <authorList>
            <person name="Moore K.R."/>
            <person name="Magnabosco C."/>
            <person name="Momper L."/>
            <person name="Gold D.A."/>
            <person name="Bosak T."/>
            <person name="Fournier G.P."/>
        </authorList>
    </citation>
    <scope>NUCLEOTIDE SEQUENCE [LARGE SCALE GENOMIC DNA]</scope>
    <source>
        <strain evidence="9 10">CCALA 037</strain>
    </source>
</reference>
<keyword evidence="5 8" id="KW-1133">Transmembrane helix</keyword>
<keyword evidence="10" id="KW-1185">Reference proteome</keyword>
<feature type="transmembrane region" description="Helical" evidence="8">
    <location>
        <begin position="20"/>
        <end position="41"/>
    </location>
</feature>
<dbReference type="OrthoDB" id="9775268at2"/>
<keyword evidence="4 8" id="KW-0812">Transmembrane</keyword>
<feature type="transmembrane region" description="Helical" evidence="8">
    <location>
        <begin position="379"/>
        <end position="397"/>
    </location>
</feature>
<feature type="transmembrane region" description="Helical" evidence="8">
    <location>
        <begin position="171"/>
        <end position="189"/>
    </location>
</feature>
<feature type="transmembrane region" description="Helical" evidence="8">
    <location>
        <begin position="289"/>
        <end position="306"/>
    </location>
</feature>
<keyword evidence="3" id="KW-1003">Cell membrane</keyword>
<evidence type="ECO:0000256" key="4">
    <source>
        <dbReference type="ARBA" id="ARBA00022692"/>
    </source>
</evidence>
<accession>A0A2T1GBX8</accession>
<evidence type="ECO:0000313" key="10">
    <source>
        <dbReference type="Proteomes" id="UP000238937"/>
    </source>
</evidence>
<feature type="transmembrane region" description="Helical" evidence="8">
    <location>
        <begin position="312"/>
        <end position="336"/>
    </location>
</feature>
<dbReference type="InterPro" id="IPR011701">
    <property type="entry name" value="MFS"/>
</dbReference>
<evidence type="ECO:0000256" key="6">
    <source>
        <dbReference type="ARBA" id="ARBA00023136"/>
    </source>
</evidence>
<dbReference type="PANTHER" id="PTHR43266">
    <property type="entry name" value="MACROLIDE-EFFLUX PROTEIN"/>
    <property type="match status" value="1"/>
</dbReference>
<sequence>MKKISFGTSLHNPIFRQLYLAQTISLLGDALTWLGLALLAFELAGKSAPIVLAGALTLRVIAFTLLSPVAGVLADRVDRKPILIITHLGRMLLVCLLPFVNSIWQIYALVLGLNMLNAFFSPTYQATIPLVTDASEYPQAIALSSTTYQILGVFGPGIAGILALFVGARDLFFWDGLSFIIAAILIGTLPRNLRTDAATAGNRSIQQIRSDIQVGTLRLWTDAPIRYGLLLQLVASIAGAQILVNTVGYVQGKLGHTAVEYGWVMMGFGLGATLGTIAIGIFPQYRSKILTLLGGGILINAALLGADNVGLVPLILLWAIAGCGQSLINLSMQTLIADRTPKDLQGRVYGAHFAWSHLWWAGAYPLAGWLGTTFGDRTFLYGSLIGLALLTAVHLALAPDRFAHTHAEIWHTHPHHHDFHHEHQHEHLTEVTIDDSLSESLHQRSTHAHPHAHSQVSHTHAYTDISHQHS</sequence>
<evidence type="ECO:0000313" key="9">
    <source>
        <dbReference type="EMBL" id="PSB54864.1"/>
    </source>
</evidence>
<dbReference type="GO" id="GO:0005886">
    <property type="term" value="C:plasma membrane"/>
    <property type="evidence" value="ECO:0007669"/>
    <property type="project" value="UniProtKB-SubCell"/>
</dbReference>
<feature type="transmembrane region" description="Helical" evidence="8">
    <location>
        <begin position="227"/>
        <end position="249"/>
    </location>
</feature>
<feature type="transmembrane region" description="Helical" evidence="8">
    <location>
        <begin position="47"/>
        <end position="70"/>
    </location>
</feature>
<dbReference type="PANTHER" id="PTHR43266:SF2">
    <property type="entry name" value="MAJOR FACILITATOR SUPERFAMILY (MFS) PROFILE DOMAIN-CONTAINING PROTEIN"/>
    <property type="match status" value="1"/>
</dbReference>
<dbReference type="EMBL" id="PVWO01000227">
    <property type="protein sequence ID" value="PSB54864.1"/>
    <property type="molecule type" value="Genomic_DNA"/>
</dbReference>
<evidence type="ECO:0000256" key="3">
    <source>
        <dbReference type="ARBA" id="ARBA00022475"/>
    </source>
</evidence>
<dbReference type="Gene3D" id="1.20.1250.20">
    <property type="entry name" value="MFS general substrate transporter like domains"/>
    <property type="match status" value="1"/>
</dbReference>
<evidence type="ECO:0000256" key="2">
    <source>
        <dbReference type="ARBA" id="ARBA00022448"/>
    </source>
</evidence>
<feature type="transmembrane region" description="Helical" evidence="8">
    <location>
        <begin position="261"/>
        <end position="282"/>
    </location>
</feature>
<comment type="subcellular location">
    <subcellularLocation>
        <location evidence="1">Cell membrane</location>
        <topology evidence="1">Multi-pass membrane protein</topology>
    </subcellularLocation>
</comment>
<evidence type="ECO:0000256" key="8">
    <source>
        <dbReference type="SAM" id="Phobius"/>
    </source>
</evidence>
<protein>
    <submittedName>
        <fullName evidence="9">MFS transporter</fullName>
    </submittedName>
</protein>
<keyword evidence="6 8" id="KW-0472">Membrane</keyword>
<evidence type="ECO:0000256" key="1">
    <source>
        <dbReference type="ARBA" id="ARBA00004651"/>
    </source>
</evidence>
<evidence type="ECO:0000256" key="7">
    <source>
        <dbReference type="SAM" id="MobiDB-lite"/>
    </source>
</evidence>
<dbReference type="Proteomes" id="UP000238937">
    <property type="component" value="Unassembled WGS sequence"/>
</dbReference>
<keyword evidence="2" id="KW-0813">Transport</keyword>
<name>A0A2T1GBX8_9CYAN</name>
<dbReference type="Pfam" id="PF07690">
    <property type="entry name" value="MFS_1"/>
    <property type="match status" value="1"/>
</dbReference>
<comment type="caution">
    <text evidence="9">The sequence shown here is derived from an EMBL/GenBank/DDBJ whole genome shotgun (WGS) entry which is preliminary data.</text>
</comment>
<evidence type="ECO:0000256" key="5">
    <source>
        <dbReference type="ARBA" id="ARBA00022989"/>
    </source>
</evidence>
<dbReference type="CDD" id="cd06173">
    <property type="entry name" value="MFS_MefA_like"/>
    <property type="match status" value="1"/>
</dbReference>
<gene>
    <name evidence="9" type="ORF">C7B77_16830</name>
</gene>
<dbReference type="SUPFAM" id="SSF103473">
    <property type="entry name" value="MFS general substrate transporter"/>
    <property type="match status" value="1"/>
</dbReference>
<dbReference type="RefSeq" id="WP_106307219.1">
    <property type="nucleotide sequence ID" value="NZ_PVWO01000227.1"/>
</dbReference>
<dbReference type="GO" id="GO:0022857">
    <property type="term" value="F:transmembrane transporter activity"/>
    <property type="evidence" value="ECO:0007669"/>
    <property type="project" value="InterPro"/>
</dbReference>
<feature type="transmembrane region" description="Helical" evidence="8">
    <location>
        <begin position="348"/>
        <end position="367"/>
    </location>
</feature>
<dbReference type="InterPro" id="IPR036259">
    <property type="entry name" value="MFS_trans_sf"/>
</dbReference>
<dbReference type="AlphaFoldDB" id="A0A2T1GBX8"/>